<feature type="transmembrane region" description="Helical" evidence="1">
    <location>
        <begin position="236"/>
        <end position="256"/>
    </location>
</feature>
<dbReference type="Proteomes" id="UP000319255">
    <property type="component" value="Unassembled WGS sequence"/>
</dbReference>
<feature type="transmembrane region" description="Helical" evidence="1">
    <location>
        <begin position="163"/>
        <end position="182"/>
    </location>
</feature>
<feature type="transmembrane region" description="Helical" evidence="1">
    <location>
        <begin position="69"/>
        <end position="89"/>
    </location>
</feature>
<evidence type="ECO:0000313" key="2">
    <source>
        <dbReference type="EMBL" id="TPE51053.1"/>
    </source>
</evidence>
<feature type="transmembrane region" description="Helical" evidence="1">
    <location>
        <begin position="133"/>
        <end position="151"/>
    </location>
</feature>
<feature type="transmembrane region" description="Helical" evidence="1">
    <location>
        <begin position="194"/>
        <end position="216"/>
    </location>
</feature>
<feature type="transmembrane region" description="Helical" evidence="1">
    <location>
        <begin position="292"/>
        <end position="314"/>
    </location>
</feature>
<name>A0A501WMQ8_9RHOB</name>
<keyword evidence="3" id="KW-1185">Reference proteome</keyword>
<accession>A0A501WMQ8</accession>
<feature type="transmembrane region" description="Helical" evidence="1">
    <location>
        <begin position="109"/>
        <end position="126"/>
    </location>
</feature>
<dbReference type="EMBL" id="VFRP01000008">
    <property type="protein sequence ID" value="TPE51053.1"/>
    <property type="molecule type" value="Genomic_DNA"/>
</dbReference>
<dbReference type="AlphaFoldDB" id="A0A501WMQ8"/>
<feature type="transmembrane region" description="Helical" evidence="1">
    <location>
        <begin position="265"/>
        <end position="286"/>
    </location>
</feature>
<dbReference type="OrthoDB" id="140980at2"/>
<comment type="caution">
    <text evidence="2">The sequence shown here is derived from an EMBL/GenBank/DDBJ whole genome shotgun (WGS) entry which is preliminary data.</text>
</comment>
<gene>
    <name evidence="2" type="ORF">FJM51_10495</name>
</gene>
<keyword evidence="1" id="KW-1133">Transmembrane helix</keyword>
<dbReference type="RefSeq" id="WP_140454084.1">
    <property type="nucleotide sequence ID" value="NZ_VFRP01000008.1"/>
</dbReference>
<keyword evidence="1" id="KW-0812">Transmembrane</keyword>
<dbReference type="PANTHER" id="PTHR43044">
    <property type="match status" value="1"/>
</dbReference>
<sequence>MIAAAGLLVTAAALGAILLAPGALFGWLAAAAFWAGVPVGALFLALLARVTPGPWRAAVGPGATWLARLLPFVALAGVPVALGLATLYPWVGAPAETAFRGLWLSEAGWLIRAALFLALGSGLAFLPGDGLAAAGLILFVPFHTFVAFDWLMSLDPAFHSSAFGLYLLAIQTLSALSVLLLARLAMRRGSPDPFGALLLVALLFWGYCAFMPYLIAWSTNLPAGAAWYLRRTTGPWAPLFPVIALLHVAPAAALLFRPARANRRVLAVCAALALAGSALETGWLVLPEAPAGAAAPLTALAAGLGLGLLGHAAAARRRSREAMP</sequence>
<keyword evidence="1" id="KW-0472">Membrane</keyword>
<evidence type="ECO:0000256" key="1">
    <source>
        <dbReference type="SAM" id="Phobius"/>
    </source>
</evidence>
<reference evidence="2 3" key="1">
    <citation type="submission" date="2019-06" db="EMBL/GenBank/DDBJ databases">
        <title>A novel bacterium of genus Amaricoccus, isolated from marine sediment.</title>
        <authorList>
            <person name="Huang H."/>
            <person name="Mo K."/>
            <person name="Hu Y."/>
        </authorList>
    </citation>
    <scope>NUCLEOTIDE SEQUENCE [LARGE SCALE GENOMIC DNA]</scope>
    <source>
        <strain evidence="2 3">HB172011</strain>
    </source>
</reference>
<feature type="transmembrane region" description="Helical" evidence="1">
    <location>
        <begin position="25"/>
        <end position="48"/>
    </location>
</feature>
<proteinExistence type="predicted"/>
<organism evidence="2 3">
    <name type="scientific">Amaricoccus solimangrovi</name>
    <dbReference type="NCBI Taxonomy" id="2589815"/>
    <lineage>
        <taxon>Bacteria</taxon>
        <taxon>Pseudomonadati</taxon>
        <taxon>Pseudomonadota</taxon>
        <taxon>Alphaproteobacteria</taxon>
        <taxon>Rhodobacterales</taxon>
        <taxon>Paracoccaceae</taxon>
        <taxon>Amaricoccus</taxon>
    </lineage>
</organism>
<protein>
    <submittedName>
        <fullName evidence="2">Uncharacterized protein</fullName>
    </submittedName>
</protein>
<evidence type="ECO:0000313" key="3">
    <source>
        <dbReference type="Proteomes" id="UP000319255"/>
    </source>
</evidence>
<dbReference type="PANTHER" id="PTHR43044:SF1">
    <property type="entry name" value="QUINOL:CYTOCHROME C OXIDOREDUCTASE QUINONE-BINDING SUBUNIT 2"/>
    <property type="match status" value="1"/>
</dbReference>